<feature type="region of interest" description="Disordered" evidence="1">
    <location>
        <begin position="26"/>
        <end position="49"/>
    </location>
</feature>
<evidence type="ECO:0000313" key="3">
    <source>
        <dbReference type="Proteomes" id="UP000800094"/>
    </source>
</evidence>
<dbReference type="Proteomes" id="UP000800094">
    <property type="component" value="Unassembled WGS sequence"/>
</dbReference>
<dbReference type="GeneID" id="54572982"/>
<feature type="region of interest" description="Disordered" evidence="1">
    <location>
        <begin position="172"/>
        <end position="203"/>
    </location>
</feature>
<evidence type="ECO:0000313" key="2">
    <source>
        <dbReference type="EMBL" id="KAF2242662.1"/>
    </source>
</evidence>
<feature type="compositionally biased region" description="Low complexity" evidence="1">
    <location>
        <begin position="28"/>
        <end position="37"/>
    </location>
</feature>
<sequence length="203" mass="23465">MRTISTGILRHIPFQYYERFLQHDNFGSSKRSSPSPRRQFRLGNRQPFNGQSLRPQLVSSATTIPLYFCYPGGFQETIPSSELSQRPNGVSCIYARFAYPEGFQSTIPLYRRTFLTTSPDFTSLIQKSFDTQLLSYPWADIHRPLHVARRPPRDKADVKYYILCRLPNNGPRQAVLPRRSRRRRRRLPPPPPPPLSCCRGGAI</sequence>
<dbReference type="RefSeq" id="XP_033677666.1">
    <property type="nucleotide sequence ID" value="XM_033819652.1"/>
</dbReference>
<organism evidence="2 3">
    <name type="scientific">Trematosphaeria pertusa</name>
    <dbReference type="NCBI Taxonomy" id="390896"/>
    <lineage>
        <taxon>Eukaryota</taxon>
        <taxon>Fungi</taxon>
        <taxon>Dikarya</taxon>
        <taxon>Ascomycota</taxon>
        <taxon>Pezizomycotina</taxon>
        <taxon>Dothideomycetes</taxon>
        <taxon>Pleosporomycetidae</taxon>
        <taxon>Pleosporales</taxon>
        <taxon>Massarineae</taxon>
        <taxon>Trematosphaeriaceae</taxon>
        <taxon>Trematosphaeria</taxon>
    </lineage>
</organism>
<name>A0A6A6HY66_9PLEO</name>
<protein>
    <submittedName>
        <fullName evidence="2">Uncharacterized protein</fullName>
    </submittedName>
</protein>
<reference evidence="2" key="1">
    <citation type="journal article" date="2020" name="Stud. Mycol.">
        <title>101 Dothideomycetes genomes: a test case for predicting lifestyles and emergence of pathogens.</title>
        <authorList>
            <person name="Haridas S."/>
            <person name="Albert R."/>
            <person name="Binder M."/>
            <person name="Bloem J."/>
            <person name="Labutti K."/>
            <person name="Salamov A."/>
            <person name="Andreopoulos B."/>
            <person name="Baker S."/>
            <person name="Barry K."/>
            <person name="Bills G."/>
            <person name="Bluhm B."/>
            <person name="Cannon C."/>
            <person name="Castanera R."/>
            <person name="Culley D."/>
            <person name="Daum C."/>
            <person name="Ezra D."/>
            <person name="Gonzalez J."/>
            <person name="Henrissat B."/>
            <person name="Kuo A."/>
            <person name="Liang C."/>
            <person name="Lipzen A."/>
            <person name="Lutzoni F."/>
            <person name="Magnuson J."/>
            <person name="Mondo S."/>
            <person name="Nolan M."/>
            <person name="Ohm R."/>
            <person name="Pangilinan J."/>
            <person name="Park H.-J."/>
            <person name="Ramirez L."/>
            <person name="Alfaro M."/>
            <person name="Sun H."/>
            <person name="Tritt A."/>
            <person name="Yoshinaga Y."/>
            <person name="Zwiers L.-H."/>
            <person name="Turgeon B."/>
            <person name="Goodwin S."/>
            <person name="Spatafora J."/>
            <person name="Crous P."/>
            <person name="Grigoriev I."/>
        </authorList>
    </citation>
    <scope>NUCLEOTIDE SEQUENCE</scope>
    <source>
        <strain evidence="2">CBS 122368</strain>
    </source>
</reference>
<feature type="compositionally biased region" description="Basic residues" evidence="1">
    <location>
        <begin position="178"/>
        <end position="187"/>
    </location>
</feature>
<dbReference type="AlphaFoldDB" id="A0A6A6HY66"/>
<keyword evidence="3" id="KW-1185">Reference proteome</keyword>
<dbReference type="EMBL" id="ML987207">
    <property type="protein sequence ID" value="KAF2242662.1"/>
    <property type="molecule type" value="Genomic_DNA"/>
</dbReference>
<evidence type="ECO:0000256" key="1">
    <source>
        <dbReference type="SAM" id="MobiDB-lite"/>
    </source>
</evidence>
<accession>A0A6A6HY66</accession>
<gene>
    <name evidence="2" type="ORF">BU26DRAFT_129937</name>
</gene>
<proteinExistence type="predicted"/>